<evidence type="ECO:0000256" key="1">
    <source>
        <dbReference type="HAMAP-Rule" id="MF_01538"/>
    </source>
</evidence>
<dbReference type="EMBL" id="PUFI01000014">
    <property type="protein sequence ID" value="TDG68302.1"/>
    <property type="molecule type" value="Genomic_DNA"/>
</dbReference>
<comment type="similarity">
    <text evidence="1">Belongs to the UPF0346 family.</text>
</comment>
<dbReference type="RefSeq" id="WP_010008370.1">
    <property type="nucleotide sequence ID" value="NZ_JAGYGP010000001.1"/>
</dbReference>
<dbReference type="PIRSF" id="PIRSF037262">
    <property type="entry name" value="UCP037262"/>
    <property type="match status" value="1"/>
</dbReference>
<dbReference type="NCBIfam" id="NF010193">
    <property type="entry name" value="PRK13672.1"/>
    <property type="match status" value="1"/>
</dbReference>
<evidence type="ECO:0000313" key="4">
    <source>
        <dbReference type="Proteomes" id="UP000295681"/>
    </source>
</evidence>
<dbReference type="HAMAP" id="MF_01538">
    <property type="entry name" value="UPF0346"/>
    <property type="match status" value="1"/>
</dbReference>
<dbReference type="STRING" id="907931.GCA_000165675_00420"/>
<name>A0A4R5N8P4_9LACO</name>
<dbReference type="Proteomes" id="UP000295681">
    <property type="component" value="Unassembled WGS sequence"/>
</dbReference>
<evidence type="ECO:0000259" key="2">
    <source>
        <dbReference type="Pfam" id="PF06855"/>
    </source>
</evidence>
<comment type="caution">
    <text evidence="3">The sequence shown here is derived from an EMBL/GenBank/DDBJ whole genome shotgun (WGS) entry which is preliminary data.</text>
</comment>
<organism evidence="3 4">
    <name type="scientific">Leuconostoc fallax</name>
    <dbReference type="NCBI Taxonomy" id="1251"/>
    <lineage>
        <taxon>Bacteria</taxon>
        <taxon>Bacillati</taxon>
        <taxon>Bacillota</taxon>
        <taxon>Bacilli</taxon>
        <taxon>Lactobacillales</taxon>
        <taxon>Lactobacillaceae</taxon>
        <taxon>Leuconostoc</taxon>
    </lineage>
</organism>
<dbReference type="Pfam" id="PF06855">
    <property type="entry name" value="YozE_SAM_like"/>
    <property type="match status" value="1"/>
</dbReference>
<sequence>MNHQRSFYQWLMTQRNVVSANEIQEFANHAFLDSDFPKQSTDFDELSKYLEETATYLVSMTIFDEAWQEFQANR</sequence>
<dbReference type="InterPro" id="IPR023089">
    <property type="entry name" value="YozE_SAM-like"/>
</dbReference>
<evidence type="ECO:0000313" key="3">
    <source>
        <dbReference type="EMBL" id="TDG68302.1"/>
    </source>
</evidence>
<keyword evidence="4" id="KW-1185">Reference proteome</keyword>
<dbReference type="InterPro" id="IPR010673">
    <property type="entry name" value="UPF0346"/>
</dbReference>
<accession>A0A4R5N8P4</accession>
<feature type="domain" description="YozE SAM-like" evidence="2">
    <location>
        <begin position="6"/>
        <end position="71"/>
    </location>
</feature>
<protein>
    <recommendedName>
        <fullName evidence="1">UPF0346 protein C5L23_000608</fullName>
    </recommendedName>
</protein>
<proteinExistence type="inferred from homology"/>
<dbReference type="AlphaFoldDB" id="A0A4R5N8P4"/>
<gene>
    <name evidence="3" type="ORF">C5L23_000608</name>
</gene>
<dbReference type="Gene3D" id="1.10.150.260">
    <property type="entry name" value="YozE SAM-like"/>
    <property type="match status" value="1"/>
</dbReference>
<reference evidence="3 4" key="1">
    <citation type="journal article" date="2019" name="Appl. Microbiol. Biotechnol.">
        <title>Uncovering carbohydrate metabolism through a genotype-phenotype association study of 56 lactic acid bacteria genomes.</title>
        <authorList>
            <person name="Buron-Moles G."/>
            <person name="Chailyan A."/>
            <person name="Dolejs I."/>
            <person name="Forster J."/>
            <person name="Miks M.H."/>
        </authorList>
    </citation>
    <scope>NUCLEOTIDE SEQUENCE [LARGE SCALE GENOMIC DNA]</scope>
    <source>
        <strain evidence="3 4">ATCC 700006</strain>
    </source>
</reference>
<dbReference type="SUPFAM" id="SSF140652">
    <property type="entry name" value="YozE-like"/>
    <property type="match status" value="1"/>
</dbReference>
<dbReference type="InterPro" id="IPR036806">
    <property type="entry name" value="YozE_SAM-like_sf"/>
</dbReference>